<dbReference type="Pfam" id="PF13440">
    <property type="entry name" value="Polysacc_synt_3"/>
    <property type="match status" value="1"/>
</dbReference>
<evidence type="ECO:0000256" key="5">
    <source>
        <dbReference type="ARBA" id="ARBA00022989"/>
    </source>
</evidence>
<gene>
    <name evidence="9" type="ORF">HBN54_001204</name>
</gene>
<feature type="transmembrane region" description="Helical" evidence="8">
    <location>
        <begin position="363"/>
        <end position="379"/>
    </location>
</feature>
<evidence type="ECO:0000313" key="9">
    <source>
        <dbReference type="EMBL" id="NKI88617.1"/>
    </source>
</evidence>
<feature type="transmembrane region" description="Helical" evidence="8">
    <location>
        <begin position="150"/>
        <end position="172"/>
    </location>
</feature>
<dbReference type="Proteomes" id="UP000717634">
    <property type="component" value="Unassembled WGS sequence"/>
</dbReference>
<evidence type="ECO:0000313" key="10">
    <source>
        <dbReference type="Proteomes" id="UP000717634"/>
    </source>
</evidence>
<evidence type="ECO:0000256" key="6">
    <source>
        <dbReference type="ARBA" id="ARBA00023136"/>
    </source>
</evidence>
<comment type="subcellular location">
    <subcellularLocation>
        <location evidence="1">Cell membrane</location>
        <topology evidence="1">Multi-pass membrane protein</topology>
    </subcellularLocation>
</comment>
<organism evidence="9 10">
    <name type="scientific">Hymenobacter artigasi</name>
    <dbReference type="NCBI Taxonomy" id="2719616"/>
    <lineage>
        <taxon>Bacteria</taxon>
        <taxon>Pseudomonadati</taxon>
        <taxon>Bacteroidota</taxon>
        <taxon>Cytophagia</taxon>
        <taxon>Cytophagales</taxon>
        <taxon>Hymenobacteraceae</taxon>
        <taxon>Hymenobacter</taxon>
    </lineage>
</organism>
<evidence type="ECO:0000256" key="4">
    <source>
        <dbReference type="ARBA" id="ARBA00022692"/>
    </source>
</evidence>
<feature type="transmembrane region" description="Helical" evidence="8">
    <location>
        <begin position="121"/>
        <end position="143"/>
    </location>
</feature>
<protein>
    <submittedName>
        <fullName evidence="9">O-antigen/teichoic acid export membrane protein</fullName>
    </submittedName>
</protein>
<feature type="transmembrane region" description="Helical" evidence="8">
    <location>
        <begin position="178"/>
        <end position="199"/>
    </location>
</feature>
<feature type="transmembrane region" description="Helical" evidence="8">
    <location>
        <begin position="332"/>
        <end position="351"/>
    </location>
</feature>
<evidence type="ECO:0000256" key="3">
    <source>
        <dbReference type="ARBA" id="ARBA00022475"/>
    </source>
</evidence>
<feature type="transmembrane region" description="Helical" evidence="8">
    <location>
        <begin position="211"/>
        <end position="231"/>
    </location>
</feature>
<feature type="transmembrane region" description="Helical" evidence="8">
    <location>
        <begin position="46"/>
        <end position="65"/>
    </location>
</feature>
<keyword evidence="4 8" id="KW-0812">Transmembrane</keyword>
<accession>A0ABX1HEJ5</accession>
<feature type="transmembrane region" description="Helical" evidence="8">
    <location>
        <begin position="451"/>
        <end position="473"/>
    </location>
</feature>
<feature type="transmembrane region" description="Helical" evidence="8">
    <location>
        <begin position="291"/>
        <end position="312"/>
    </location>
</feature>
<evidence type="ECO:0000256" key="1">
    <source>
        <dbReference type="ARBA" id="ARBA00004651"/>
    </source>
</evidence>
<evidence type="ECO:0000256" key="8">
    <source>
        <dbReference type="SAM" id="Phobius"/>
    </source>
</evidence>
<dbReference type="InterPro" id="IPR050833">
    <property type="entry name" value="Poly_Biosynth_Transport"/>
</dbReference>
<keyword evidence="3" id="KW-1003">Cell membrane</keyword>
<comment type="similarity">
    <text evidence="2">Belongs to the polysaccharide synthase family.</text>
</comment>
<dbReference type="RefSeq" id="WP_168672226.1">
    <property type="nucleotide sequence ID" value="NZ_JAAVTK010000002.1"/>
</dbReference>
<dbReference type="CDD" id="cd13127">
    <property type="entry name" value="MATE_tuaB_like"/>
    <property type="match status" value="1"/>
</dbReference>
<evidence type="ECO:0000256" key="7">
    <source>
        <dbReference type="SAM" id="MobiDB-lite"/>
    </source>
</evidence>
<dbReference type="PANTHER" id="PTHR30250:SF10">
    <property type="entry name" value="LIPOPOLYSACCHARIDE BIOSYNTHESIS PROTEIN WZXC"/>
    <property type="match status" value="1"/>
</dbReference>
<feature type="transmembrane region" description="Helical" evidence="8">
    <location>
        <begin position="251"/>
        <end position="271"/>
    </location>
</feature>
<dbReference type="EMBL" id="JAAVTK010000002">
    <property type="protein sequence ID" value="NKI88617.1"/>
    <property type="molecule type" value="Genomic_DNA"/>
</dbReference>
<feature type="region of interest" description="Disordered" evidence="7">
    <location>
        <begin position="536"/>
        <end position="566"/>
    </location>
</feature>
<feature type="transmembrane region" description="Helical" evidence="8">
    <location>
        <begin position="86"/>
        <end position="109"/>
    </location>
</feature>
<reference evidence="9 10" key="1">
    <citation type="submission" date="2020-03" db="EMBL/GenBank/DDBJ databases">
        <title>Genomic Encyclopedia of Type Strains, Phase IV (KMG-V): Genome sequencing to study the core and pangenomes of soil and plant-associated prokaryotes.</title>
        <authorList>
            <person name="Whitman W."/>
        </authorList>
    </citation>
    <scope>NUCLEOTIDE SEQUENCE [LARGE SCALE GENOMIC DNA]</scope>
    <source>
        <strain evidence="9 10">1B</strain>
    </source>
</reference>
<keyword evidence="6 8" id="KW-0472">Membrane</keyword>
<feature type="compositionally biased region" description="Polar residues" evidence="7">
    <location>
        <begin position="548"/>
        <end position="557"/>
    </location>
</feature>
<feature type="transmembrane region" description="Helical" evidence="8">
    <location>
        <begin position="418"/>
        <end position="439"/>
    </location>
</feature>
<keyword evidence="10" id="KW-1185">Reference proteome</keyword>
<proteinExistence type="inferred from homology"/>
<feature type="transmembrane region" description="Helical" evidence="8">
    <location>
        <begin position="385"/>
        <end position="406"/>
    </location>
</feature>
<comment type="caution">
    <text evidence="9">The sequence shown here is derived from an EMBL/GenBank/DDBJ whole genome shotgun (WGS) entry which is preliminary data.</text>
</comment>
<name>A0ABX1HEJ5_9BACT</name>
<dbReference type="PANTHER" id="PTHR30250">
    <property type="entry name" value="PST FAMILY PREDICTED COLANIC ACID TRANSPORTER"/>
    <property type="match status" value="1"/>
</dbReference>
<keyword evidence="5 8" id="KW-1133">Transmembrane helix</keyword>
<sequence length="566" mass="60267">MASTDEPQNLTVATVNGVKWTMTATIVNSVLQVGYTAVMARLLSPAAFGLVALAGVILRFGVYFAKMGMERAIIQKPDLTEQDVRVAFTSSVLLGALFAGLLMASAPLAASIVHQPEVVPVVRALALGIFLSGVNGTAMSLLHRAMRFRALAIMEMLSFLLSYLGLGMFLAWQGFGVWALVGASLGQGLLVTVLAYGAVRHSVLPLFDWEAYKPLLAYGSRMSVISFVEFVSMSLDTLLIGRLLGPASLGIYTRGSMLIALPVYLLSSNVAKVLFPSFSQMQADRARLRDVYLSSITLIATLITPICMGVMVAAPEIVLVMLGPKWLEAIPVLRVICLTYILSAITMFSAVVCDATAALTAKLYLNLLFVVLLAGTMYFCSPYGLLGVAWALVLGEVLRTVLYTLLMKRLLAAPNYTLLQAYGPGVLAGTVSAAGIWVVRYLLLPLGSPALLVLGVEMLVGAGVLGGLVLVYPPAQLRDILRRLLARFTGGIANPAADNLLSRLIGAMAARLARLDGVESPITIVPNVSTLQYEADSGAQEGHDAPTIPSTEPTQAIYSDPETELV</sequence>
<evidence type="ECO:0000256" key="2">
    <source>
        <dbReference type="ARBA" id="ARBA00007430"/>
    </source>
</evidence>